<evidence type="ECO:0000256" key="1">
    <source>
        <dbReference type="SAM" id="SignalP"/>
    </source>
</evidence>
<accession>A0A2X3L077</accession>
<name>A0A2X3L077_9ENTR</name>
<dbReference type="AlphaFoldDB" id="A0A2X3L077"/>
<feature type="signal peptide" evidence="1">
    <location>
        <begin position="1"/>
        <end position="21"/>
    </location>
</feature>
<keyword evidence="1" id="KW-0732">Signal</keyword>
<protein>
    <submittedName>
        <fullName evidence="2">Uncharacterized protein</fullName>
    </submittedName>
</protein>
<organism evidence="2 3">
    <name type="scientific">Cedecea neteri</name>
    <dbReference type="NCBI Taxonomy" id="158822"/>
    <lineage>
        <taxon>Bacteria</taxon>
        <taxon>Pseudomonadati</taxon>
        <taxon>Pseudomonadota</taxon>
        <taxon>Gammaproteobacteria</taxon>
        <taxon>Enterobacterales</taxon>
        <taxon>Enterobacteriaceae</taxon>
        <taxon>Cedecea</taxon>
    </lineage>
</organism>
<feature type="chain" id="PRO_5015941860" evidence="1">
    <location>
        <begin position="22"/>
        <end position="60"/>
    </location>
</feature>
<gene>
    <name evidence="2" type="ORF">NCTC12120_06364</name>
</gene>
<dbReference type="Proteomes" id="UP000251197">
    <property type="component" value="Unassembled WGS sequence"/>
</dbReference>
<reference evidence="2 3" key="1">
    <citation type="submission" date="2018-06" db="EMBL/GenBank/DDBJ databases">
        <authorList>
            <consortium name="Pathogen Informatics"/>
            <person name="Doyle S."/>
        </authorList>
    </citation>
    <scope>NUCLEOTIDE SEQUENCE [LARGE SCALE GENOMIC DNA]</scope>
    <source>
        <strain evidence="2 3">NCTC12120</strain>
    </source>
</reference>
<evidence type="ECO:0000313" key="3">
    <source>
        <dbReference type="Proteomes" id="UP000251197"/>
    </source>
</evidence>
<sequence length="60" mass="6578">MSFLRPLTGSLLLISSTNALAQPVTLVSQAASMPDDFRSHFFNAPLSARVMLDNRVLAMR</sequence>
<proteinExistence type="predicted"/>
<evidence type="ECO:0000313" key="2">
    <source>
        <dbReference type="EMBL" id="SQC93250.1"/>
    </source>
</evidence>
<dbReference type="EMBL" id="UAVU01000010">
    <property type="protein sequence ID" value="SQC93250.1"/>
    <property type="molecule type" value="Genomic_DNA"/>
</dbReference>